<proteinExistence type="predicted"/>
<reference evidence="3" key="1">
    <citation type="submission" date="2021-07" db="EMBL/GenBank/DDBJ databases">
        <authorList>
            <person name="Catto M.A."/>
            <person name="Jacobson A."/>
            <person name="Kennedy G."/>
            <person name="Labadie P."/>
            <person name="Hunt B.G."/>
            <person name="Srinivasan R."/>
        </authorList>
    </citation>
    <scope>NUCLEOTIDE SEQUENCE</scope>
    <source>
        <strain evidence="3">PL_HMW_Pooled</strain>
        <tissue evidence="3">Head</tissue>
    </source>
</reference>
<dbReference type="EMBL" id="JAHWGI010000327">
    <property type="protein sequence ID" value="KAK3913540.1"/>
    <property type="molecule type" value="Genomic_DNA"/>
</dbReference>
<gene>
    <name evidence="3" type="ORF">KUF71_022997</name>
</gene>
<sequence>MSRKLFQYPGLSTPTRELTVSGQKIRKLLGSNLHHWLRLKLPPTRRTLSCSPFESYTMVSYKILCSLGTFTEATDKFEELANKSTAPDNDASDGDEESASDDADSCSLSSPRKKKRLCGSESKKSSARKPEEEASFSFDSDNDDLNDNIKSPSRNLGGSPLAMNMNDNGLKNTGVSHAKSSRPQFNSSLAWKDISKNSNGSGISPAGDQLQKTAKPPVRNLFSGESSTSYLTKAEFEVFERKVFSKLNRLTAMVEEGFSNIRSQKPSQRLICLPASIESCCSLPATDVKTLETLDSVLKTSETKTELATYLSQLGGKTHADFLGRVLPKIISDNLCYYTNWSGSAVDSEGQEITREFKKTFSNLTHIVDMFC</sequence>
<protein>
    <submittedName>
        <fullName evidence="3">Histone-lysine N-methyltransferase EZH1</fullName>
    </submittedName>
</protein>
<feature type="region of interest" description="Disordered" evidence="1">
    <location>
        <begin position="196"/>
        <end position="224"/>
    </location>
</feature>
<comment type="caution">
    <text evidence="3">The sequence shown here is derived from an EMBL/GenBank/DDBJ whole genome shotgun (WGS) entry which is preliminary data.</text>
</comment>
<dbReference type="AlphaFoldDB" id="A0AAE1H247"/>
<name>A0AAE1H247_9NEOP</name>
<organism evidence="3 4">
    <name type="scientific">Frankliniella fusca</name>
    <dbReference type="NCBI Taxonomy" id="407009"/>
    <lineage>
        <taxon>Eukaryota</taxon>
        <taxon>Metazoa</taxon>
        <taxon>Ecdysozoa</taxon>
        <taxon>Arthropoda</taxon>
        <taxon>Hexapoda</taxon>
        <taxon>Insecta</taxon>
        <taxon>Pterygota</taxon>
        <taxon>Neoptera</taxon>
        <taxon>Paraneoptera</taxon>
        <taxon>Thysanoptera</taxon>
        <taxon>Terebrantia</taxon>
        <taxon>Thripoidea</taxon>
        <taxon>Thripidae</taxon>
        <taxon>Frankliniella</taxon>
    </lineage>
</organism>
<evidence type="ECO:0000313" key="4">
    <source>
        <dbReference type="Proteomes" id="UP001219518"/>
    </source>
</evidence>
<dbReference type="Pfam" id="PF16064">
    <property type="entry name" value="DUF4806"/>
    <property type="match status" value="1"/>
</dbReference>
<dbReference type="Proteomes" id="UP001219518">
    <property type="component" value="Unassembled WGS sequence"/>
</dbReference>
<feature type="region of interest" description="Disordered" evidence="1">
    <location>
        <begin position="81"/>
        <end position="184"/>
    </location>
</feature>
<reference evidence="3" key="2">
    <citation type="journal article" date="2023" name="BMC Genomics">
        <title>Pest status, molecular evolution, and epigenetic factors derived from the genome assembly of Frankliniella fusca, a thysanopteran phytovirus vector.</title>
        <authorList>
            <person name="Catto M.A."/>
            <person name="Labadie P.E."/>
            <person name="Jacobson A.L."/>
            <person name="Kennedy G.G."/>
            <person name="Srinivasan R."/>
            <person name="Hunt B.G."/>
        </authorList>
    </citation>
    <scope>NUCLEOTIDE SEQUENCE</scope>
    <source>
        <strain evidence="3">PL_HMW_Pooled</strain>
    </source>
</reference>
<evidence type="ECO:0000259" key="2">
    <source>
        <dbReference type="Pfam" id="PF16064"/>
    </source>
</evidence>
<feature type="compositionally biased region" description="Acidic residues" evidence="1">
    <location>
        <begin position="90"/>
        <end position="104"/>
    </location>
</feature>
<accession>A0AAE1H247</accession>
<feature type="domain" description="DUF4806" evidence="2">
    <location>
        <begin position="283"/>
        <end position="371"/>
    </location>
</feature>
<evidence type="ECO:0000256" key="1">
    <source>
        <dbReference type="SAM" id="MobiDB-lite"/>
    </source>
</evidence>
<evidence type="ECO:0000313" key="3">
    <source>
        <dbReference type="EMBL" id="KAK3913540.1"/>
    </source>
</evidence>
<feature type="non-terminal residue" evidence="3">
    <location>
        <position position="1"/>
    </location>
</feature>
<keyword evidence="4" id="KW-1185">Reference proteome</keyword>
<dbReference type="InterPro" id="IPR032071">
    <property type="entry name" value="DUF4806"/>
</dbReference>
<feature type="compositionally biased region" description="Polar residues" evidence="1">
    <location>
        <begin position="165"/>
        <end position="175"/>
    </location>
</feature>
<feature type="compositionally biased region" description="Basic and acidic residues" evidence="1">
    <location>
        <begin position="121"/>
        <end position="132"/>
    </location>
</feature>